<gene>
    <name evidence="2" type="ORF">PMACD_LOCUS10369</name>
</gene>
<protein>
    <submittedName>
        <fullName evidence="2">Uncharacterized protein</fullName>
    </submittedName>
</protein>
<evidence type="ECO:0000256" key="1">
    <source>
        <dbReference type="SAM" id="Coils"/>
    </source>
</evidence>
<keyword evidence="3" id="KW-1185">Reference proteome</keyword>
<dbReference type="EMBL" id="CAJOBZ010000031">
    <property type="protein sequence ID" value="CAF4889976.1"/>
    <property type="molecule type" value="Genomic_DNA"/>
</dbReference>
<proteinExistence type="predicted"/>
<name>A0A821UH65_9NEOP</name>
<evidence type="ECO:0000313" key="3">
    <source>
        <dbReference type="Proteomes" id="UP000663880"/>
    </source>
</evidence>
<keyword evidence="1" id="KW-0175">Coiled coil</keyword>
<dbReference type="AlphaFoldDB" id="A0A821UH65"/>
<comment type="caution">
    <text evidence="2">The sequence shown here is derived from an EMBL/GenBank/DDBJ whole genome shotgun (WGS) entry which is preliminary data.</text>
</comment>
<organism evidence="2 3">
    <name type="scientific">Pieris macdunnoughi</name>
    <dbReference type="NCBI Taxonomy" id="345717"/>
    <lineage>
        <taxon>Eukaryota</taxon>
        <taxon>Metazoa</taxon>
        <taxon>Ecdysozoa</taxon>
        <taxon>Arthropoda</taxon>
        <taxon>Hexapoda</taxon>
        <taxon>Insecta</taxon>
        <taxon>Pterygota</taxon>
        <taxon>Neoptera</taxon>
        <taxon>Endopterygota</taxon>
        <taxon>Lepidoptera</taxon>
        <taxon>Glossata</taxon>
        <taxon>Ditrysia</taxon>
        <taxon>Papilionoidea</taxon>
        <taxon>Pieridae</taxon>
        <taxon>Pierinae</taxon>
        <taxon>Pieris</taxon>
    </lineage>
</organism>
<evidence type="ECO:0000313" key="2">
    <source>
        <dbReference type="EMBL" id="CAF4889976.1"/>
    </source>
</evidence>
<reference evidence="2" key="1">
    <citation type="submission" date="2021-02" db="EMBL/GenBank/DDBJ databases">
        <authorList>
            <person name="Steward A R."/>
        </authorList>
    </citation>
    <scope>NUCLEOTIDE SEQUENCE</scope>
</reference>
<sequence>MTTFQDDDISSSELGFTASSKSDFIPEDYVNSPSSDTETYLKKLNEFSGEVAIERARKFKNVQQVGSCKNKATAFERAPEEFDAIEVRRLEIDNQRVLNEADRFKIETDKTKEVRIVEIRELNKNLKILIEKLSTEMARTLSCIDCEQDCAHYHLGYFQQHKKNRFTKRRNKSPEKSMQLDKMKDNLKTTALPASSRIQDHTGIIPEKFYLLLKMV</sequence>
<accession>A0A821UH65</accession>
<feature type="coiled-coil region" evidence="1">
    <location>
        <begin position="87"/>
        <end position="139"/>
    </location>
</feature>
<dbReference type="Proteomes" id="UP000663880">
    <property type="component" value="Unassembled WGS sequence"/>
</dbReference>